<organism evidence="2 3">
    <name type="scientific">Apophysomyces ossiformis</name>
    <dbReference type="NCBI Taxonomy" id="679940"/>
    <lineage>
        <taxon>Eukaryota</taxon>
        <taxon>Fungi</taxon>
        <taxon>Fungi incertae sedis</taxon>
        <taxon>Mucoromycota</taxon>
        <taxon>Mucoromycotina</taxon>
        <taxon>Mucoromycetes</taxon>
        <taxon>Mucorales</taxon>
        <taxon>Mucorineae</taxon>
        <taxon>Mucoraceae</taxon>
        <taxon>Apophysomyces</taxon>
    </lineage>
</organism>
<dbReference type="OrthoDB" id="2135762at2759"/>
<dbReference type="Proteomes" id="UP000605846">
    <property type="component" value="Unassembled WGS sequence"/>
</dbReference>
<keyword evidence="3" id="KW-1185">Reference proteome</keyword>
<protein>
    <submittedName>
        <fullName evidence="2">Uncharacterized protein</fullName>
    </submittedName>
</protein>
<accession>A0A8H7BHK5</accession>
<comment type="caution">
    <text evidence="2">The sequence shown here is derived from an EMBL/GenBank/DDBJ whole genome shotgun (WGS) entry which is preliminary data.</text>
</comment>
<gene>
    <name evidence="2" type="ORF">EC973_005105</name>
</gene>
<evidence type="ECO:0000256" key="1">
    <source>
        <dbReference type="SAM" id="Coils"/>
    </source>
</evidence>
<dbReference type="EMBL" id="JABAYA010000293">
    <property type="protein sequence ID" value="KAF7721205.1"/>
    <property type="molecule type" value="Genomic_DNA"/>
</dbReference>
<name>A0A8H7BHK5_9FUNG</name>
<dbReference type="GO" id="GO:0000776">
    <property type="term" value="C:kinetochore"/>
    <property type="evidence" value="ECO:0007669"/>
    <property type="project" value="InterPro"/>
</dbReference>
<sequence>MKKHGSSEKADMENIKEIEARMTAWKNIVADSLEEELQDADDITRKSVEAIMEQWIDDIYRNLDEAFALEGRLGMNMEPNIDPVDNKLAREVEELENVARDLTEEVMQLRQTMPENLAPLIEGAIAQESQLANTCTFQEDDDELNEETEPDLDEMAKEYATSMQLLAKLEKDIPSELHKYSQIQELRR</sequence>
<evidence type="ECO:0000313" key="3">
    <source>
        <dbReference type="Proteomes" id="UP000605846"/>
    </source>
</evidence>
<reference evidence="2" key="1">
    <citation type="submission" date="2020-01" db="EMBL/GenBank/DDBJ databases">
        <title>Genome Sequencing of Three Apophysomyces-Like Fungal Strains Confirms a Novel Fungal Genus in the Mucoromycota with divergent Burkholderia-like Endosymbiotic Bacteria.</title>
        <authorList>
            <person name="Stajich J.E."/>
            <person name="Macias A.M."/>
            <person name="Carter-House D."/>
            <person name="Lovett B."/>
            <person name="Kasson L.R."/>
            <person name="Berry K."/>
            <person name="Grigoriev I."/>
            <person name="Chang Y."/>
            <person name="Spatafora J."/>
            <person name="Kasson M.T."/>
        </authorList>
    </citation>
    <scope>NUCLEOTIDE SEQUENCE</scope>
    <source>
        <strain evidence="2">NRRL A-21654</strain>
    </source>
</reference>
<dbReference type="Pfam" id="PF08641">
    <property type="entry name" value="Mis14"/>
    <property type="match status" value="1"/>
</dbReference>
<dbReference type="InterPro" id="IPR013950">
    <property type="entry name" value="Mis14/Nsl1"/>
</dbReference>
<dbReference type="AlphaFoldDB" id="A0A8H7BHK5"/>
<evidence type="ECO:0000313" key="2">
    <source>
        <dbReference type="EMBL" id="KAF7721205.1"/>
    </source>
</evidence>
<feature type="coiled-coil region" evidence="1">
    <location>
        <begin position="85"/>
        <end position="112"/>
    </location>
</feature>
<proteinExistence type="predicted"/>
<dbReference type="GO" id="GO:0000070">
    <property type="term" value="P:mitotic sister chromatid segregation"/>
    <property type="evidence" value="ECO:0007669"/>
    <property type="project" value="InterPro"/>
</dbReference>
<keyword evidence="1" id="KW-0175">Coiled coil</keyword>